<reference evidence="2 3" key="1">
    <citation type="journal article" date="2015" name="Nature">
        <title>rRNA introns, odd ribosomes, and small enigmatic genomes across a large radiation of phyla.</title>
        <authorList>
            <person name="Brown C.T."/>
            <person name="Hug L.A."/>
            <person name="Thomas B.C."/>
            <person name="Sharon I."/>
            <person name="Castelle C.J."/>
            <person name="Singh A."/>
            <person name="Wilkins M.J."/>
            <person name="Williams K.H."/>
            <person name="Banfield J.F."/>
        </authorList>
    </citation>
    <scope>NUCLEOTIDE SEQUENCE [LARGE SCALE GENOMIC DNA]</scope>
</reference>
<dbReference type="Gene3D" id="3.40.50.10490">
    <property type="entry name" value="Glucose-6-phosphate isomerase like protein, domain 1"/>
    <property type="match status" value="1"/>
</dbReference>
<keyword evidence="2" id="KW-0413">Isomerase</keyword>
<dbReference type="InterPro" id="IPR046348">
    <property type="entry name" value="SIS_dom_sf"/>
</dbReference>
<dbReference type="EMBL" id="LCSD01000019">
    <property type="protein sequence ID" value="KKW47164.1"/>
    <property type="molecule type" value="Genomic_DNA"/>
</dbReference>
<gene>
    <name evidence="2" type="ORF">UY98_C0019G0008</name>
</gene>
<dbReference type="AlphaFoldDB" id="A0A0G2BMQ8"/>
<dbReference type="PANTHER" id="PTHR30390">
    <property type="entry name" value="SEDOHEPTULOSE 7-PHOSPHATE ISOMERASE / DNAA INITIATOR-ASSOCIATING FACTOR FOR REPLICATION INITIATION"/>
    <property type="match status" value="1"/>
</dbReference>
<dbReference type="GO" id="GO:0097367">
    <property type="term" value="F:carbohydrate derivative binding"/>
    <property type="evidence" value="ECO:0007669"/>
    <property type="project" value="InterPro"/>
</dbReference>
<feature type="domain" description="SIS" evidence="1">
    <location>
        <begin position="35"/>
        <end position="192"/>
    </location>
</feature>
<name>A0A0G2BMQ8_9BACT</name>
<dbReference type="GO" id="GO:1901135">
    <property type="term" value="P:carbohydrate derivative metabolic process"/>
    <property type="evidence" value="ECO:0007669"/>
    <property type="project" value="InterPro"/>
</dbReference>
<evidence type="ECO:0000259" key="1">
    <source>
        <dbReference type="PROSITE" id="PS51464"/>
    </source>
</evidence>
<dbReference type="Pfam" id="PF13580">
    <property type="entry name" value="SIS_2"/>
    <property type="match status" value="1"/>
</dbReference>
<organism evidence="2 3">
    <name type="scientific">Candidatus Kaiserbacteria bacterium GW2011_GWA2_58_9</name>
    <dbReference type="NCBI Taxonomy" id="1618672"/>
    <lineage>
        <taxon>Bacteria</taxon>
        <taxon>Candidatus Kaiseribacteriota</taxon>
    </lineage>
</organism>
<dbReference type="InterPro" id="IPR001347">
    <property type="entry name" value="SIS_dom"/>
</dbReference>
<comment type="caution">
    <text evidence="2">The sequence shown here is derived from an EMBL/GenBank/DDBJ whole genome shotgun (WGS) entry which is preliminary data.</text>
</comment>
<accession>A0A0G2BMQ8</accession>
<dbReference type="CDD" id="cd05006">
    <property type="entry name" value="SIS_GmhA"/>
    <property type="match status" value="1"/>
</dbReference>
<dbReference type="PATRIC" id="fig|1618672.3.peg.366"/>
<dbReference type="InterPro" id="IPR050099">
    <property type="entry name" value="SIS_GmhA/DiaA_subfam"/>
</dbReference>
<dbReference type="SUPFAM" id="SSF53697">
    <property type="entry name" value="SIS domain"/>
    <property type="match status" value="1"/>
</dbReference>
<proteinExistence type="predicted"/>
<dbReference type="Proteomes" id="UP000034789">
    <property type="component" value="Unassembled WGS sequence"/>
</dbReference>
<evidence type="ECO:0000313" key="2">
    <source>
        <dbReference type="EMBL" id="KKW47164.1"/>
    </source>
</evidence>
<dbReference type="PROSITE" id="PS51464">
    <property type="entry name" value="SIS"/>
    <property type="match status" value="1"/>
</dbReference>
<dbReference type="GO" id="GO:0016853">
    <property type="term" value="F:isomerase activity"/>
    <property type="evidence" value="ECO:0007669"/>
    <property type="project" value="UniProtKB-KW"/>
</dbReference>
<sequence>MQAEDVLKHAFERHGDALRKSEAILKTVARGAELLAETLKGGKKVFACGNGGSAADAEHFIGELLCRYKDDRKPLPGISLVSPVSTLTAIANDYSFEDVFARQIEALGNEGDVLLAISTSGTSKNMLAALEAARRKGLRSVLLTGAKGVSLSEKADVVVAVPSEETARIQEMHELIYHGWCEFLDTQSGARG</sequence>
<evidence type="ECO:0000313" key="3">
    <source>
        <dbReference type="Proteomes" id="UP000034789"/>
    </source>
</evidence>
<dbReference type="InterPro" id="IPR035461">
    <property type="entry name" value="GmhA/DiaA"/>
</dbReference>
<protein>
    <submittedName>
        <fullName evidence="2">Phosphoheptose isomerase</fullName>
    </submittedName>
</protein>